<evidence type="ECO:0000313" key="1">
    <source>
        <dbReference type="EMBL" id="SDK26411.1"/>
    </source>
</evidence>
<name>A0A1G9AGL0_ACTMZ</name>
<reference evidence="2" key="1">
    <citation type="submission" date="2016-10" db="EMBL/GenBank/DDBJ databases">
        <authorList>
            <person name="Varghese N."/>
            <person name="Submissions S."/>
        </authorList>
    </citation>
    <scope>NUCLEOTIDE SEQUENCE [LARGE SCALE GENOMIC DNA]</scope>
    <source>
        <strain evidence="2">DSM 45460</strain>
    </source>
</reference>
<gene>
    <name evidence="1" type="ORF">SAMN04487820_10631</name>
</gene>
<evidence type="ECO:0000313" key="2">
    <source>
        <dbReference type="Proteomes" id="UP000199213"/>
    </source>
</evidence>
<keyword evidence="2" id="KW-1185">Reference proteome</keyword>
<organism evidence="1 2">
    <name type="scientific">Actinopolyspora mzabensis</name>
    <dbReference type="NCBI Taxonomy" id="995066"/>
    <lineage>
        <taxon>Bacteria</taxon>
        <taxon>Bacillati</taxon>
        <taxon>Actinomycetota</taxon>
        <taxon>Actinomycetes</taxon>
        <taxon>Actinopolysporales</taxon>
        <taxon>Actinopolysporaceae</taxon>
        <taxon>Actinopolyspora</taxon>
    </lineage>
</organism>
<dbReference type="Proteomes" id="UP000199213">
    <property type="component" value="Unassembled WGS sequence"/>
</dbReference>
<dbReference type="RefSeq" id="WP_143013053.1">
    <property type="nucleotide sequence ID" value="NZ_FNFM01000006.1"/>
</dbReference>
<protein>
    <submittedName>
        <fullName evidence="1">Uncharacterized protein</fullName>
    </submittedName>
</protein>
<dbReference type="EMBL" id="FNFM01000006">
    <property type="protein sequence ID" value="SDK26411.1"/>
    <property type="molecule type" value="Genomic_DNA"/>
</dbReference>
<dbReference type="AlphaFoldDB" id="A0A1G9AGL0"/>
<proteinExistence type="predicted"/>
<accession>A0A1G9AGL0</accession>
<sequence length="103" mass="11096">MSENGIRADRDRLRGMASALRSSTDKLDAAANDAADMPQVSTSAEKVSHTLGELSKTAAAVIAAIDEIARDIDASDGSYGELDNRNAERLRKEYYDEYGGRAD</sequence>